<dbReference type="Proteomes" id="UP000800093">
    <property type="component" value="Unassembled WGS sequence"/>
</dbReference>
<evidence type="ECO:0000256" key="9">
    <source>
        <dbReference type="ARBA" id="ARBA00022824"/>
    </source>
</evidence>
<keyword evidence="6" id="KW-0328">Glycosyltransferase</keyword>
<evidence type="ECO:0000256" key="7">
    <source>
        <dbReference type="ARBA" id="ARBA00022679"/>
    </source>
</evidence>
<feature type="transmembrane region" description="Helical" evidence="15">
    <location>
        <begin position="368"/>
        <end position="392"/>
    </location>
</feature>
<feature type="transmembrane region" description="Helical" evidence="15">
    <location>
        <begin position="263"/>
        <end position="281"/>
    </location>
</feature>
<sequence length="562" mass="63096">MPSSIQTWALPIAVIAIANIAGTWYKLVSDNVPDPYLDEIFHVPQAQRYCNRDWRWDPKITTPPGLYVVSLLLSPIFGDCDTSPLRALNTGAICVVCVLAYDIMQTLRFRNLPNEVGAKQTVVPQKPAVDDQGILFDAHSALNISLFPPLFFFSGLYYTDVMSTLFVLVSYSTFLKRGKERPSIWQDATFILIGMMALSFRQTNIFWVAVFPAGLAVVEMLKQEAAQSANAASSDMLGILNQSWVDGKVHDCDIGSSSLRDCILFLLSIALAILSKPVLILRVSIPYIMLLSIFACFVAWNGGVVLGDKSNHIATIHFPQMLYIWPYLVFFSLPVTIAPFLRLIAYRLPEGRIKKFATENLIGLSTNLTPGLLSTILFLVLGVAATHFNTIVHPFTLADNRHYVFYVFRILRRHPAIKYLAVPAYYSCSWMAIQALASPSENIVEDRPSRGSGAPTINKVGRKPCQLSFVMVWLVTTALSVVSAPLVEPRYFIIPWIIWRLHVPSILASPSLTQPARKWLLDIRLLLETAWLLFINGLTGYTFLYRGFYWASEPGKLQRFLY</sequence>
<evidence type="ECO:0000256" key="12">
    <source>
        <dbReference type="ARBA" id="ARBA00032069"/>
    </source>
</evidence>
<keyword evidence="7" id="KW-0808">Transferase</keyword>
<evidence type="ECO:0000256" key="3">
    <source>
        <dbReference type="ARBA" id="ARBA00010600"/>
    </source>
</evidence>
<keyword evidence="8 15" id="KW-0812">Transmembrane</keyword>
<comment type="subcellular location">
    <subcellularLocation>
        <location evidence="1">Endoplasmic reticulum membrane</location>
        <topology evidence="1">Multi-pass membrane protein</topology>
    </subcellularLocation>
</comment>
<evidence type="ECO:0000313" key="17">
    <source>
        <dbReference type="Proteomes" id="UP000800093"/>
    </source>
</evidence>
<evidence type="ECO:0000256" key="2">
    <source>
        <dbReference type="ARBA" id="ARBA00004922"/>
    </source>
</evidence>
<feature type="transmembrane region" description="Helical" evidence="15">
    <location>
        <begin position="183"/>
        <end position="199"/>
    </location>
</feature>
<evidence type="ECO:0000256" key="10">
    <source>
        <dbReference type="ARBA" id="ARBA00022989"/>
    </source>
</evidence>
<name>A0A9P4N9S8_9PLEO</name>
<organism evidence="16 17">
    <name type="scientific">Lojkania enalia</name>
    <dbReference type="NCBI Taxonomy" id="147567"/>
    <lineage>
        <taxon>Eukaryota</taxon>
        <taxon>Fungi</taxon>
        <taxon>Dikarya</taxon>
        <taxon>Ascomycota</taxon>
        <taxon>Pezizomycotina</taxon>
        <taxon>Dothideomycetes</taxon>
        <taxon>Pleosporomycetidae</taxon>
        <taxon>Pleosporales</taxon>
        <taxon>Pleosporales incertae sedis</taxon>
        <taxon>Lojkania</taxon>
    </lineage>
</organism>
<evidence type="ECO:0000256" key="6">
    <source>
        <dbReference type="ARBA" id="ARBA00022676"/>
    </source>
</evidence>
<protein>
    <recommendedName>
        <fullName evidence="5">Dol-P-Glc:Glc(2)Man(9)GlcNAc(2)-PP-Dol alpha-1,2-glucosyltransferase</fullName>
        <ecNumber evidence="4">2.4.1.256</ecNumber>
    </recommendedName>
    <alternativeName>
        <fullName evidence="12">Asparagine-linked glycosylation protein 10</fullName>
    </alternativeName>
</protein>
<keyword evidence="9" id="KW-0256">Endoplasmic reticulum</keyword>
<feature type="transmembrane region" description="Helical" evidence="15">
    <location>
        <begin position="525"/>
        <end position="544"/>
    </location>
</feature>
<evidence type="ECO:0000256" key="8">
    <source>
        <dbReference type="ARBA" id="ARBA00022692"/>
    </source>
</evidence>
<evidence type="ECO:0000256" key="13">
    <source>
        <dbReference type="ARBA" id="ARBA00044727"/>
    </source>
</evidence>
<dbReference type="PIRSF" id="PIRSF028810">
    <property type="entry name" value="Alpha1_2_glucosyltferase_Alg10"/>
    <property type="match status" value="1"/>
</dbReference>
<dbReference type="EMBL" id="ML986583">
    <property type="protein sequence ID" value="KAF2269232.1"/>
    <property type="molecule type" value="Genomic_DNA"/>
</dbReference>
<accession>A0A9P4N9S8</accession>
<feature type="transmembrane region" description="Helical" evidence="15">
    <location>
        <begin position="287"/>
        <end position="306"/>
    </location>
</feature>
<dbReference type="EC" id="2.4.1.256" evidence="4"/>
<evidence type="ECO:0000313" key="16">
    <source>
        <dbReference type="EMBL" id="KAF2269232.1"/>
    </source>
</evidence>
<dbReference type="Pfam" id="PF04922">
    <property type="entry name" value="DIE2_ALG10"/>
    <property type="match status" value="1"/>
</dbReference>
<comment type="pathway">
    <text evidence="2">Protein modification; protein glycosylation.</text>
</comment>
<comment type="catalytic activity">
    <reaction evidence="14">
        <text>an alpha-D-Glc-(1-&gt;3)-alpha-D-Glc-(1-&gt;3)-alpha-D-Man-(1-&gt;2)-alpha-D-Man-(1-&gt;2)-alpha-D-Man-(1-&gt;3)-[alpha-D-Man-(1-&gt;2)-alpha-D-Man-(1-&gt;3)-[alpha-D-Man-(1-&gt;2)-alpha-D-Man-(1-&gt;6)]-alpha-D-Man-(1-&gt;6)]-beta-D-Man-(1-&gt;4)-beta-D-GlcNAc-(1-&gt;4)-alpha-D-GlcNAc-diphospho-di-trans,poly-cis-dolichol + a di-trans,poly-cis-dolichyl beta-D-glucosyl phosphate = a alpha-D-Glc-(1-&gt;2)-alpha-D-Glc-(1-&gt;3)-alpha-D-Glc-(1-&gt;3)-alpha-D-Man-(1-&gt;2)-alpha-D-Man-(1-&gt;2)-alpha-D-Man-(1-&gt;3)-[alpha-D-Man-(1-&gt;2)-alpha-D-Man-(1-&gt;3)-[alpha-D-Man-(1-&gt;2)-alpha-D-Man-(1-&gt;6)]-alpha-D-Man-(1-&gt;6)]-beta-D-Man-(1-&gt;4)-beta-D-GlcNAc-(1-&gt;4)-alpha-D-GlcNAc-diphospho-di-trans,poly-cis-dolichol + a di-trans,poly-cis-dolichyl phosphate + H(+)</text>
        <dbReference type="Rhea" id="RHEA:29543"/>
        <dbReference type="Rhea" id="RHEA-COMP:19498"/>
        <dbReference type="Rhea" id="RHEA-COMP:19502"/>
        <dbReference type="Rhea" id="RHEA-COMP:19512"/>
        <dbReference type="Rhea" id="RHEA-COMP:19522"/>
        <dbReference type="ChEBI" id="CHEBI:15378"/>
        <dbReference type="ChEBI" id="CHEBI:57525"/>
        <dbReference type="ChEBI" id="CHEBI:57683"/>
        <dbReference type="ChEBI" id="CHEBI:132522"/>
        <dbReference type="ChEBI" id="CHEBI:132523"/>
        <dbReference type="EC" id="2.4.1.256"/>
    </reaction>
    <physiologicalReaction direction="left-to-right" evidence="14">
        <dbReference type="Rhea" id="RHEA:29544"/>
    </physiologicalReaction>
</comment>
<dbReference type="GO" id="GO:0006488">
    <property type="term" value="P:dolichol-linked oligosaccharide biosynthetic process"/>
    <property type="evidence" value="ECO:0007669"/>
    <property type="project" value="InterPro"/>
</dbReference>
<keyword evidence="11 15" id="KW-0472">Membrane</keyword>
<evidence type="ECO:0000256" key="11">
    <source>
        <dbReference type="ARBA" id="ARBA00023136"/>
    </source>
</evidence>
<dbReference type="OrthoDB" id="4769at2759"/>
<keyword evidence="10 15" id="KW-1133">Transmembrane helix</keyword>
<evidence type="ECO:0000256" key="1">
    <source>
        <dbReference type="ARBA" id="ARBA00004477"/>
    </source>
</evidence>
<evidence type="ECO:0000256" key="14">
    <source>
        <dbReference type="ARBA" id="ARBA00048064"/>
    </source>
</evidence>
<feature type="transmembrane region" description="Helical" evidence="15">
    <location>
        <begin position="7"/>
        <end position="25"/>
    </location>
</feature>
<evidence type="ECO:0000256" key="15">
    <source>
        <dbReference type="SAM" id="Phobius"/>
    </source>
</evidence>
<dbReference type="PANTHER" id="PTHR12989">
    <property type="entry name" value="ALPHA-1,2-GLUCOSYLTRANSFERASE ALG10"/>
    <property type="match status" value="1"/>
</dbReference>
<proteinExistence type="inferred from homology"/>
<reference evidence="17" key="1">
    <citation type="journal article" date="2020" name="Stud. Mycol.">
        <title>101 Dothideomycetes genomes: A test case for predicting lifestyles and emergence of pathogens.</title>
        <authorList>
            <person name="Haridas S."/>
            <person name="Albert R."/>
            <person name="Binder M."/>
            <person name="Bloem J."/>
            <person name="LaButti K."/>
            <person name="Salamov A."/>
            <person name="Andreopoulos B."/>
            <person name="Baker S."/>
            <person name="Barry K."/>
            <person name="Bills G."/>
            <person name="Bluhm B."/>
            <person name="Cannon C."/>
            <person name="Castanera R."/>
            <person name="Culley D."/>
            <person name="Daum C."/>
            <person name="Ezra D."/>
            <person name="Gonzalez J."/>
            <person name="Henrissat B."/>
            <person name="Kuo A."/>
            <person name="Liang C."/>
            <person name="Lipzen A."/>
            <person name="Lutzoni F."/>
            <person name="Magnuson J."/>
            <person name="Mondo S."/>
            <person name="Nolan M."/>
            <person name="Ohm R."/>
            <person name="Pangilinan J."/>
            <person name="Park H.-J."/>
            <person name="Ramirez L."/>
            <person name="Alfaro M."/>
            <person name="Sun H."/>
            <person name="Tritt A."/>
            <person name="Yoshinaga Y."/>
            <person name="Zwiers L.-H."/>
            <person name="Turgeon B."/>
            <person name="Goodwin S."/>
            <person name="Spatafora J."/>
            <person name="Crous P."/>
            <person name="Grigoriev I."/>
        </authorList>
    </citation>
    <scope>NUCLEOTIDE SEQUENCE [LARGE SCALE GENOMIC DNA]</scope>
    <source>
        <strain evidence="17">CBS 304.66</strain>
    </source>
</reference>
<comment type="function">
    <text evidence="13">Dol-P-Glc:Glc(2)Man(9)GlcNAc(2)-PP-Dol alpha-1,2-glucosyltransferase that operates in the biosynthetic pathway of dolichol-linked oligosaccharides, the glycan precursors employed in protein asparagine (N)-glycosylation. The assembly of dolichol-linked oligosaccharides begins on the cytosolic side of the endoplasmic reticulum membrane and finishes in its lumen. The sequential addition of sugars to dolichol pyrophosphate produces dolichol-linked oligosaccharides containing fourteen sugars, including two GlcNAcs, nine mannoses and three glucoses. Once assembled, the oligosaccharide is transferred from the lipid to nascent proteins by oligosaccharyltransferases. In the lumen of the endoplasmic reticulum, adds the third and last glucose residue from dolichyl phosphate glucose (Dol-P-Glc) onto the lipid-linked oligosaccharide intermediate Glc(2)Man(9)GlcNAc(2)-PP-Dol to produce Glc(3)Man(9)GlcNAc(2)-PP-Dol.</text>
</comment>
<feature type="transmembrane region" description="Helical" evidence="15">
    <location>
        <begin position="467"/>
        <end position="487"/>
    </location>
</feature>
<evidence type="ECO:0000256" key="5">
    <source>
        <dbReference type="ARBA" id="ARBA00018512"/>
    </source>
</evidence>
<keyword evidence="17" id="KW-1185">Reference proteome</keyword>
<gene>
    <name evidence="16" type="ORF">CC78DRAFT_306725</name>
</gene>
<dbReference type="InterPro" id="IPR016900">
    <property type="entry name" value="Alg10"/>
</dbReference>
<feature type="transmembrane region" description="Helical" evidence="15">
    <location>
        <begin position="150"/>
        <end position="171"/>
    </location>
</feature>
<feature type="transmembrane region" description="Helical" evidence="15">
    <location>
        <begin position="327"/>
        <end position="348"/>
    </location>
</feature>
<comment type="caution">
    <text evidence="16">The sequence shown here is derived from an EMBL/GenBank/DDBJ whole genome shotgun (WGS) entry which is preliminary data.</text>
</comment>
<dbReference type="AlphaFoldDB" id="A0A9P4N9S8"/>
<dbReference type="GO" id="GO:0106073">
    <property type="term" value="F:dolichyl pyrophosphate Glc2Man9GlcNAc2 alpha-1,2-glucosyltransferase activity"/>
    <property type="evidence" value="ECO:0007669"/>
    <property type="project" value="UniProtKB-EC"/>
</dbReference>
<comment type="similarity">
    <text evidence="3">Belongs to the ALG10 glucosyltransferase family.</text>
</comment>
<dbReference type="GO" id="GO:0005789">
    <property type="term" value="C:endoplasmic reticulum membrane"/>
    <property type="evidence" value="ECO:0007669"/>
    <property type="project" value="UniProtKB-SubCell"/>
</dbReference>
<evidence type="ECO:0000256" key="4">
    <source>
        <dbReference type="ARBA" id="ARBA00011967"/>
    </source>
</evidence>
<dbReference type="PANTHER" id="PTHR12989:SF10">
    <property type="entry name" value="DOL-P-GLC:GLC(2)MAN(9)GLCNAC(2)-PP-DOL ALPHA-1,2-GLUCOSYLTRANSFERASE-RELATED"/>
    <property type="match status" value="1"/>
</dbReference>